<dbReference type="AlphaFoldDB" id="A0A1E5WD70"/>
<feature type="non-terminal residue" evidence="1">
    <location>
        <position position="1"/>
    </location>
</feature>
<dbReference type="Proteomes" id="UP000095767">
    <property type="component" value="Unassembled WGS sequence"/>
</dbReference>
<evidence type="ECO:0000313" key="1">
    <source>
        <dbReference type="EMBL" id="OEL35342.1"/>
    </source>
</evidence>
<dbReference type="OrthoDB" id="1927586at2759"/>
<name>A0A1E5WD70_9POAL</name>
<organism evidence="1 2">
    <name type="scientific">Dichanthelium oligosanthes</name>
    <dbReference type="NCBI Taxonomy" id="888268"/>
    <lineage>
        <taxon>Eukaryota</taxon>
        <taxon>Viridiplantae</taxon>
        <taxon>Streptophyta</taxon>
        <taxon>Embryophyta</taxon>
        <taxon>Tracheophyta</taxon>
        <taxon>Spermatophyta</taxon>
        <taxon>Magnoliopsida</taxon>
        <taxon>Liliopsida</taxon>
        <taxon>Poales</taxon>
        <taxon>Poaceae</taxon>
        <taxon>PACMAD clade</taxon>
        <taxon>Panicoideae</taxon>
        <taxon>Panicodae</taxon>
        <taxon>Paniceae</taxon>
        <taxon>Dichantheliinae</taxon>
        <taxon>Dichanthelium</taxon>
    </lineage>
</organism>
<reference evidence="1 2" key="1">
    <citation type="submission" date="2016-09" db="EMBL/GenBank/DDBJ databases">
        <title>The draft genome of Dichanthelium oligosanthes: A C3 panicoid grass species.</title>
        <authorList>
            <person name="Studer A.J."/>
            <person name="Schnable J.C."/>
            <person name="Brutnell T.P."/>
        </authorList>
    </citation>
    <scope>NUCLEOTIDE SEQUENCE [LARGE SCALE GENOMIC DNA]</scope>
    <source>
        <strain evidence="2">cv. Kellogg 1175</strain>
        <tissue evidence="1">Leaf</tissue>
    </source>
</reference>
<dbReference type="EMBL" id="LWDX02012472">
    <property type="protein sequence ID" value="OEL35342.1"/>
    <property type="molecule type" value="Genomic_DNA"/>
</dbReference>
<evidence type="ECO:0000313" key="2">
    <source>
        <dbReference type="Proteomes" id="UP000095767"/>
    </source>
</evidence>
<comment type="caution">
    <text evidence="1">The sequence shown here is derived from an EMBL/GenBank/DDBJ whole genome shotgun (WGS) entry which is preliminary data.</text>
</comment>
<gene>
    <name evidence="1" type="ORF">BAE44_0003637</name>
</gene>
<evidence type="ECO:0008006" key="3">
    <source>
        <dbReference type="Google" id="ProtNLM"/>
    </source>
</evidence>
<proteinExistence type="predicted"/>
<protein>
    <recommendedName>
        <fullName evidence="3">Protein FAR1-RELATED SEQUENCE</fullName>
    </recommendedName>
</protein>
<sequence>LKQWTKEAKHGFVLDECSRYSELHRDARRYAREGSTSGEAFIFAQRTLQAAFSDVVHMKQQIVR</sequence>
<keyword evidence="2" id="KW-1185">Reference proteome</keyword>
<accession>A0A1E5WD70</accession>